<organism evidence="7 8">
    <name type="scientific">Prunus yedoensis var. nudiflora</name>
    <dbReference type="NCBI Taxonomy" id="2094558"/>
    <lineage>
        <taxon>Eukaryota</taxon>
        <taxon>Viridiplantae</taxon>
        <taxon>Streptophyta</taxon>
        <taxon>Embryophyta</taxon>
        <taxon>Tracheophyta</taxon>
        <taxon>Spermatophyta</taxon>
        <taxon>Magnoliopsida</taxon>
        <taxon>eudicotyledons</taxon>
        <taxon>Gunneridae</taxon>
        <taxon>Pentapetalae</taxon>
        <taxon>rosids</taxon>
        <taxon>fabids</taxon>
        <taxon>Rosales</taxon>
        <taxon>Rosaceae</taxon>
        <taxon>Amygdaloideae</taxon>
        <taxon>Amygdaleae</taxon>
        <taxon>Prunus</taxon>
    </lineage>
</organism>
<evidence type="ECO:0000259" key="6">
    <source>
        <dbReference type="PROSITE" id="PS50863"/>
    </source>
</evidence>
<reference evidence="7 8" key="1">
    <citation type="submission" date="2018-02" db="EMBL/GenBank/DDBJ databases">
        <title>Draft genome of wild Prunus yedoensis var. nudiflora.</title>
        <authorList>
            <person name="Baek S."/>
            <person name="Kim J.-H."/>
            <person name="Choi K."/>
            <person name="Kim G.-B."/>
            <person name="Cho A."/>
            <person name="Jang H."/>
            <person name="Shin C.-H."/>
            <person name="Yu H.-J."/>
            <person name="Mun J.-H."/>
        </authorList>
    </citation>
    <scope>NUCLEOTIDE SEQUENCE [LARGE SCALE GENOMIC DNA]</scope>
    <source>
        <strain evidence="8">cv. Jeju island</strain>
        <tissue evidence="7">Leaf</tissue>
    </source>
</reference>
<accession>A0A314UEG7</accession>
<dbReference type="InterPro" id="IPR015300">
    <property type="entry name" value="DNA-bd_pseudobarrel_sf"/>
</dbReference>
<evidence type="ECO:0000313" key="8">
    <source>
        <dbReference type="Proteomes" id="UP000250321"/>
    </source>
</evidence>
<dbReference type="STRING" id="2094558.A0A314UEG7"/>
<dbReference type="CDD" id="cd10017">
    <property type="entry name" value="B3_DNA"/>
    <property type="match status" value="1"/>
</dbReference>
<comment type="caution">
    <text evidence="7">The sequence shown here is derived from an EMBL/GenBank/DDBJ whole genome shotgun (WGS) entry which is preliminary data.</text>
</comment>
<keyword evidence="8" id="KW-1185">Reference proteome</keyword>
<dbReference type="InterPro" id="IPR003340">
    <property type="entry name" value="B3_DNA-bd"/>
</dbReference>
<keyword evidence="3" id="KW-0238">DNA-binding</keyword>
<comment type="subcellular location">
    <subcellularLocation>
        <location evidence="1">Nucleus</location>
    </subcellularLocation>
</comment>
<dbReference type="GO" id="GO:0003677">
    <property type="term" value="F:DNA binding"/>
    <property type="evidence" value="ECO:0007669"/>
    <property type="project" value="UniProtKB-KW"/>
</dbReference>
<dbReference type="AlphaFoldDB" id="A0A314UEG7"/>
<dbReference type="PROSITE" id="PS50863">
    <property type="entry name" value="B3"/>
    <property type="match status" value="1"/>
</dbReference>
<evidence type="ECO:0000313" key="7">
    <source>
        <dbReference type="EMBL" id="PQM35438.1"/>
    </source>
</evidence>
<evidence type="ECO:0000256" key="4">
    <source>
        <dbReference type="ARBA" id="ARBA00023163"/>
    </source>
</evidence>
<dbReference type="Proteomes" id="UP000250321">
    <property type="component" value="Unassembled WGS sequence"/>
</dbReference>
<dbReference type="Gene3D" id="2.40.330.10">
    <property type="entry name" value="DNA-binding pseudobarrel domain"/>
    <property type="match status" value="1"/>
</dbReference>
<evidence type="ECO:0000256" key="1">
    <source>
        <dbReference type="ARBA" id="ARBA00004123"/>
    </source>
</evidence>
<evidence type="ECO:0000256" key="3">
    <source>
        <dbReference type="ARBA" id="ARBA00023125"/>
    </source>
</evidence>
<keyword evidence="5" id="KW-0539">Nucleus</keyword>
<dbReference type="OrthoDB" id="1840387at2759"/>
<dbReference type="Pfam" id="PF02362">
    <property type="entry name" value="B3"/>
    <property type="match status" value="1"/>
</dbReference>
<protein>
    <submittedName>
        <fullName evidence="7">B3 domain-containing protein isoform X1</fullName>
    </submittedName>
</protein>
<evidence type="ECO:0000256" key="5">
    <source>
        <dbReference type="ARBA" id="ARBA00023242"/>
    </source>
</evidence>
<name>A0A314UEG7_PRUYE</name>
<keyword evidence="2" id="KW-0805">Transcription regulation</keyword>
<proteinExistence type="predicted"/>
<evidence type="ECO:0000256" key="2">
    <source>
        <dbReference type="ARBA" id="ARBA00023015"/>
    </source>
</evidence>
<sequence length="92" mass="10633">MISKKLAKAEGLKSARNVKLRYPNGRLWLVKLVICPKSSCKRVEFTTGWGECCQANQMLVRDTMVFEFVKQVQCNFIFSEQYSERQEMSCGT</sequence>
<keyword evidence="4" id="KW-0804">Transcription</keyword>
<dbReference type="EMBL" id="PJQY01003673">
    <property type="protein sequence ID" value="PQM35438.1"/>
    <property type="molecule type" value="Genomic_DNA"/>
</dbReference>
<feature type="domain" description="TF-B3" evidence="6">
    <location>
        <begin position="1"/>
        <end position="82"/>
    </location>
</feature>
<gene>
    <name evidence="7" type="ORF">Pyn_18632</name>
</gene>
<dbReference type="SUPFAM" id="SSF101936">
    <property type="entry name" value="DNA-binding pseudobarrel domain"/>
    <property type="match status" value="1"/>
</dbReference>
<dbReference type="GO" id="GO:0005634">
    <property type="term" value="C:nucleus"/>
    <property type="evidence" value="ECO:0007669"/>
    <property type="project" value="UniProtKB-SubCell"/>
</dbReference>